<dbReference type="GO" id="GO:0007189">
    <property type="term" value="P:adenylate cyclase-activating G protein-coupled receptor signaling pathway"/>
    <property type="evidence" value="ECO:0007669"/>
    <property type="project" value="TreeGrafter"/>
</dbReference>
<evidence type="ECO:0008006" key="9">
    <source>
        <dbReference type="Google" id="ProtNLM"/>
    </source>
</evidence>
<dbReference type="Proteomes" id="UP000268162">
    <property type="component" value="Unassembled WGS sequence"/>
</dbReference>
<feature type="transmembrane region" description="Helical" evidence="6">
    <location>
        <begin position="127"/>
        <end position="146"/>
    </location>
</feature>
<name>A0A4V1J4T6_9FUNG</name>
<evidence type="ECO:0000256" key="3">
    <source>
        <dbReference type="ARBA" id="ARBA00022989"/>
    </source>
</evidence>
<keyword evidence="8" id="KW-1185">Reference proteome</keyword>
<dbReference type="AlphaFoldDB" id="A0A4V1J4T6"/>
<evidence type="ECO:0000256" key="2">
    <source>
        <dbReference type="ARBA" id="ARBA00022692"/>
    </source>
</evidence>
<evidence type="ECO:0000256" key="5">
    <source>
        <dbReference type="SAM" id="MobiDB-lite"/>
    </source>
</evidence>
<feature type="transmembrane region" description="Helical" evidence="6">
    <location>
        <begin position="176"/>
        <end position="195"/>
    </location>
</feature>
<feature type="transmembrane region" description="Helical" evidence="6">
    <location>
        <begin position="53"/>
        <end position="71"/>
    </location>
</feature>
<feature type="transmembrane region" description="Helical" evidence="6">
    <location>
        <begin position="347"/>
        <end position="367"/>
    </location>
</feature>
<dbReference type="PANTHER" id="PTHR23112:SF0">
    <property type="entry name" value="TRANSMEMBRANE PROTEIN 116"/>
    <property type="match status" value="1"/>
</dbReference>
<evidence type="ECO:0000313" key="8">
    <source>
        <dbReference type="Proteomes" id="UP000268162"/>
    </source>
</evidence>
<dbReference type="GO" id="GO:0004930">
    <property type="term" value="F:G protein-coupled receptor activity"/>
    <property type="evidence" value="ECO:0007669"/>
    <property type="project" value="TreeGrafter"/>
</dbReference>
<dbReference type="OrthoDB" id="3251871at2759"/>
<dbReference type="Gene3D" id="1.20.1070.10">
    <property type="entry name" value="Rhodopsin 7-helix transmembrane proteins"/>
    <property type="match status" value="1"/>
</dbReference>
<feature type="region of interest" description="Disordered" evidence="5">
    <location>
        <begin position="523"/>
        <end position="558"/>
    </location>
</feature>
<sequence length="678" mass="75210">MSISPLGELSRAEARILGNVARVTNSLSIGVCILMISIFLAIRYYARPLADRVIFRLTFYMCIIDSGYAAAQIVQNDFIKASPICTSSAWALVFFNLLSSFFRVLVAVHLQLVFIHQKTRARRYERYYIIGAFLVATGCSVAPAIANMYGWVPSQWFCWYKNDGTIKSLLWQWFSYYLWLSLAVLYCLVVVILVFRRIAQVESEVLSAIQLPTPQGAPDDNLTGSNPLAPSASHLSPSHAALHNYRISRSPRTAERQLEDHPFPTGPNGSTASLPQSTGLVYLDGDSAAVHSRSLSEGNIAEKSQPLARKCLQRVIWYPIIPIVTQTMVITNAFINYYSDSINMPVYISATALAGLQGVLTGIVFIFDPSVRRAHEELAAHWVERYYIQYSLLMSDQYHLVGQASFSNGPSDLVAVPTIQLPLDSYESGSSHSSVLGLGHFRSGSRSGSADANQSLTGLYPFPIKVNESSENHLALHFPPQPNNSVVSQYTDELARQLEVPSSHLPRYPPMLTLLESPRRPLVGRGLSDSLPAQSDEPLSRRDSAIYRSDPTMAFNTKPRSPLDSVFFPLDEPPVSSESPGSLPSVRPCPMSENPLPTAYTSEYHSHHRVTISSVYTGSYCLDGRTTRNNSDGPPAPFGHPWGARIINCIVRLLWVTPDHRVQLAARIKRLRRFSSTT</sequence>
<keyword evidence="2 6" id="KW-0812">Transmembrane</keyword>
<dbReference type="STRING" id="215637.A0A4V1J4T6"/>
<dbReference type="GO" id="GO:0005886">
    <property type="term" value="C:plasma membrane"/>
    <property type="evidence" value="ECO:0007669"/>
    <property type="project" value="TreeGrafter"/>
</dbReference>
<feature type="region of interest" description="Disordered" evidence="5">
    <location>
        <begin position="217"/>
        <end position="236"/>
    </location>
</feature>
<accession>A0A4V1J4T6</accession>
<feature type="transmembrane region" description="Helical" evidence="6">
    <location>
        <begin position="91"/>
        <end position="115"/>
    </location>
</feature>
<dbReference type="PANTHER" id="PTHR23112">
    <property type="entry name" value="G PROTEIN-COUPLED RECEPTOR 157-RELATED"/>
    <property type="match status" value="1"/>
</dbReference>
<evidence type="ECO:0000256" key="4">
    <source>
        <dbReference type="ARBA" id="ARBA00023136"/>
    </source>
</evidence>
<protein>
    <recommendedName>
        <fullName evidence="9">G-protein coupled receptors family 2 profile 2 domain-containing protein</fullName>
    </recommendedName>
</protein>
<gene>
    <name evidence="7" type="ORF">BJ085DRAFT_28394</name>
</gene>
<reference evidence="8" key="1">
    <citation type="journal article" date="2018" name="Nat. Microbiol.">
        <title>Leveraging single-cell genomics to expand the fungal tree of life.</title>
        <authorList>
            <person name="Ahrendt S.R."/>
            <person name="Quandt C.A."/>
            <person name="Ciobanu D."/>
            <person name="Clum A."/>
            <person name="Salamov A."/>
            <person name="Andreopoulos B."/>
            <person name="Cheng J.F."/>
            <person name="Woyke T."/>
            <person name="Pelin A."/>
            <person name="Henrissat B."/>
            <person name="Reynolds N.K."/>
            <person name="Benny G.L."/>
            <person name="Smith M.E."/>
            <person name="James T.Y."/>
            <person name="Grigoriev I.V."/>
        </authorList>
    </citation>
    <scope>NUCLEOTIDE SEQUENCE [LARGE SCALE GENOMIC DNA]</scope>
    <source>
        <strain evidence="8">RSA 468</strain>
    </source>
</reference>
<evidence type="ECO:0000313" key="7">
    <source>
        <dbReference type="EMBL" id="RKP36689.1"/>
    </source>
</evidence>
<proteinExistence type="predicted"/>
<dbReference type="EMBL" id="ML002611">
    <property type="protein sequence ID" value="RKP36689.1"/>
    <property type="molecule type" value="Genomic_DNA"/>
</dbReference>
<organism evidence="7 8">
    <name type="scientific">Dimargaris cristalligena</name>
    <dbReference type="NCBI Taxonomy" id="215637"/>
    <lineage>
        <taxon>Eukaryota</taxon>
        <taxon>Fungi</taxon>
        <taxon>Fungi incertae sedis</taxon>
        <taxon>Zoopagomycota</taxon>
        <taxon>Kickxellomycotina</taxon>
        <taxon>Dimargaritomycetes</taxon>
        <taxon>Dimargaritales</taxon>
        <taxon>Dimargaritaceae</taxon>
        <taxon>Dimargaris</taxon>
    </lineage>
</organism>
<feature type="transmembrane region" description="Helical" evidence="6">
    <location>
        <begin position="27"/>
        <end position="46"/>
    </location>
</feature>
<feature type="transmembrane region" description="Helical" evidence="6">
    <location>
        <begin position="315"/>
        <end position="335"/>
    </location>
</feature>
<evidence type="ECO:0000256" key="1">
    <source>
        <dbReference type="ARBA" id="ARBA00004141"/>
    </source>
</evidence>
<feature type="compositionally biased region" description="Low complexity" evidence="5">
    <location>
        <begin position="227"/>
        <end position="236"/>
    </location>
</feature>
<keyword evidence="3 6" id="KW-1133">Transmembrane helix</keyword>
<comment type="subcellular location">
    <subcellularLocation>
        <location evidence="1">Membrane</location>
        <topology evidence="1">Multi-pass membrane protein</topology>
    </subcellularLocation>
</comment>
<evidence type="ECO:0000256" key="6">
    <source>
        <dbReference type="SAM" id="Phobius"/>
    </source>
</evidence>
<keyword evidence="4 6" id="KW-0472">Membrane</keyword>